<name>A0A4R8SBS5_9MYCO</name>
<feature type="transmembrane region" description="Helical" evidence="3">
    <location>
        <begin position="172"/>
        <end position="192"/>
    </location>
</feature>
<dbReference type="OrthoDB" id="5105562at2"/>
<dbReference type="RefSeq" id="WP_134148683.1">
    <property type="nucleotide sequence ID" value="NZ_PECK01000008.1"/>
</dbReference>
<evidence type="ECO:0000313" key="8">
    <source>
        <dbReference type="Proteomes" id="UP000295685"/>
    </source>
</evidence>
<dbReference type="Gene3D" id="3.10.310.50">
    <property type="match status" value="1"/>
</dbReference>
<gene>
    <name evidence="6" type="ORF">CCUG60883_01318</name>
    <name evidence="5" type="ORF">CCUG60885_04168</name>
</gene>
<organism evidence="5 8">
    <name type="scientific">Mycobacteroides salmoniphilum</name>
    <dbReference type="NCBI Taxonomy" id="404941"/>
    <lineage>
        <taxon>Bacteria</taxon>
        <taxon>Bacillati</taxon>
        <taxon>Actinomycetota</taxon>
        <taxon>Actinomycetes</taxon>
        <taxon>Mycobacteriales</taxon>
        <taxon>Mycobacteriaceae</taxon>
        <taxon>Mycobacteroides</taxon>
    </lineage>
</organism>
<dbReference type="InterPro" id="IPR007621">
    <property type="entry name" value="TPM_dom"/>
</dbReference>
<accession>A0A4R8SBS5</accession>
<dbReference type="Proteomes" id="UP000294844">
    <property type="component" value="Unassembled WGS sequence"/>
</dbReference>
<evidence type="ECO:0000259" key="4">
    <source>
        <dbReference type="Pfam" id="PF04536"/>
    </source>
</evidence>
<feature type="compositionally biased region" description="Low complexity" evidence="2">
    <location>
        <begin position="654"/>
        <end position="672"/>
    </location>
</feature>
<proteinExistence type="predicted"/>
<dbReference type="EMBL" id="PECM01000005">
    <property type="protein sequence ID" value="TEA07286.1"/>
    <property type="molecule type" value="Genomic_DNA"/>
</dbReference>
<comment type="caution">
    <text evidence="5">The sequence shown here is derived from an EMBL/GenBank/DDBJ whole genome shotgun (WGS) entry which is preliminary data.</text>
</comment>
<evidence type="ECO:0000313" key="6">
    <source>
        <dbReference type="EMBL" id="TEA07286.1"/>
    </source>
</evidence>
<evidence type="ECO:0000256" key="3">
    <source>
        <dbReference type="SAM" id="Phobius"/>
    </source>
</evidence>
<keyword evidence="3" id="KW-1133">Transmembrane helix</keyword>
<evidence type="ECO:0000313" key="5">
    <source>
        <dbReference type="EMBL" id="TDZ92055.1"/>
    </source>
</evidence>
<dbReference type="Proteomes" id="UP000295685">
    <property type="component" value="Unassembled WGS sequence"/>
</dbReference>
<keyword evidence="3" id="KW-0472">Membrane</keyword>
<dbReference type="AlphaFoldDB" id="A0A4R8SBS5"/>
<evidence type="ECO:0000256" key="1">
    <source>
        <dbReference type="SAM" id="Coils"/>
    </source>
</evidence>
<protein>
    <recommendedName>
        <fullName evidence="4">TPM domain-containing protein</fullName>
    </recommendedName>
</protein>
<feature type="coiled-coil region" evidence="1">
    <location>
        <begin position="497"/>
        <end position="535"/>
    </location>
</feature>
<keyword evidence="7" id="KW-1185">Reference proteome</keyword>
<dbReference type="Pfam" id="PF04536">
    <property type="entry name" value="TPM_phosphatase"/>
    <property type="match status" value="1"/>
</dbReference>
<keyword evidence="1" id="KW-0175">Coiled coil</keyword>
<dbReference type="EMBL" id="PECK01000008">
    <property type="protein sequence ID" value="TDZ92055.1"/>
    <property type="molecule type" value="Genomic_DNA"/>
</dbReference>
<feature type="domain" description="TPM" evidence="4">
    <location>
        <begin position="43"/>
        <end position="158"/>
    </location>
</feature>
<evidence type="ECO:0000256" key="2">
    <source>
        <dbReference type="SAM" id="MobiDB-lite"/>
    </source>
</evidence>
<evidence type="ECO:0000313" key="7">
    <source>
        <dbReference type="Proteomes" id="UP000294844"/>
    </source>
</evidence>
<feature type="region of interest" description="Disordered" evidence="2">
    <location>
        <begin position="654"/>
        <end position="680"/>
    </location>
</feature>
<sequence length="680" mass="71551" precursor="true">MRLLRALGSLLGVMIAVLTVFAPTLLLAPVASADPPFRVPGYVTDRAGALKNPTKVRAAIDQLYDKQHVRLWVVYVKDFDGADPVTWANKTLKTSGLGDRDALLAVATQERSYAFLVASEIKNVSDSEIDELRTNTIEPALRASNWDGAAINTANGLESAAASSSSIPWKPILVALAFGAVVVGAFMLYSWFRSRSRRRAEVEAAKGIDPTNAEALAAQSVDALDGLSKSIVVNVDNAVRTSEAELTLAVEEFGTEQTAPFQQAVDSAKKALAQAFSVRKQLDDAVPETPTEQRRLLIDVITAAARADRTLDDQSNAFDALRNLVINAPTKLDTLTQQVVATTARVPESQRVLEQLRTQFDAAALASIADNITEATERTTFADSRITHGRELAARPLEGQQMNLVDAVRGAESALTQAAALLDAVDNAANNIRRATDALPAAIADTKSGIAQAEELQRQGSVPRAEELTKAHDTAVAAVADAERVGATDPLTAFTHLATADAELDKLLAAVREEKDAAERRARALDQAIGTARQKVNAVSQYIGLHRGAVGAAARGYLAEAERSIATAESARQSDPSNAILWANRAAELATRAEGGAIQEVRAAQSYYSNGYGNYGGSAGYSVAGDVAGNVAGAVIGGILRGMLSGGSSHHSSWSGSGSSSYGGSSRSSGSSFRGGGGRF</sequence>
<keyword evidence="3" id="KW-0812">Transmembrane</keyword>
<reference evidence="7 8" key="1">
    <citation type="journal article" date="2019" name="Sci. Rep.">
        <title>Extended insight into the Mycobacterium chelonae-abscessus complex through whole genome sequencing of Mycobacterium salmoniphilum outbreak and Mycobacterium salmoniphilum-like strains.</title>
        <authorList>
            <person name="Behra P.R.K."/>
            <person name="Das S."/>
            <person name="Pettersson B.M.F."/>
            <person name="Shirreff L."/>
            <person name="DuCote T."/>
            <person name="Jacobsson K.G."/>
            <person name="Ennis D.G."/>
            <person name="Kirsebom L.A."/>
        </authorList>
    </citation>
    <scope>NUCLEOTIDE SEQUENCE [LARGE SCALE GENOMIC DNA]</scope>
    <source>
        <strain evidence="6 7">CCUG 60883</strain>
        <strain evidence="5 8">CCUG 60885</strain>
    </source>
</reference>